<dbReference type="EMBL" id="DSGB01000006">
    <property type="protein sequence ID" value="HER96563.1"/>
    <property type="molecule type" value="Genomic_DNA"/>
</dbReference>
<dbReference type="UniPathway" id="UPA00344"/>
<comment type="function">
    <text evidence="6 7">Catalyzes the conversion of (8S)-3',8-cyclo-7,8-dihydroguanosine 5'-triphosphate to cyclic pyranopterin monophosphate (cPMP).</text>
</comment>
<evidence type="ECO:0000256" key="6">
    <source>
        <dbReference type="ARBA" id="ARBA00055087"/>
    </source>
</evidence>
<comment type="similarity">
    <text evidence="7">Belongs to the MoaC family.</text>
</comment>
<feature type="binding site" evidence="7">
    <location>
        <begin position="121"/>
        <end position="122"/>
    </location>
    <ligand>
        <name>substrate</name>
    </ligand>
</feature>
<dbReference type="GO" id="GO:0006777">
    <property type="term" value="P:Mo-molybdopterin cofactor biosynthetic process"/>
    <property type="evidence" value="ECO:0007669"/>
    <property type="project" value="UniProtKB-UniRule"/>
</dbReference>
<dbReference type="Pfam" id="PF01967">
    <property type="entry name" value="MoaC"/>
    <property type="match status" value="1"/>
</dbReference>
<feature type="active site" evidence="7">
    <location>
        <position position="136"/>
    </location>
</feature>
<feature type="domain" description="Molybdopterin cofactor biosynthesis C (MoaC)" evidence="8">
    <location>
        <begin position="23"/>
        <end position="158"/>
    </location>
</feature>
<evidence type="ECO:0000256" key="2">
    <source>
        <dbReference type="ARBA" id="ARBA00005046"/>
    </source>
</evidence>
<comment type="pathway">
    <text evidence="2 7">Cofactor biosynthesis; molybdopterin biosynthesis.</text>
</comment>
<comment type="caution">
    <text evidence="9">The sequence shown here is derived from an EMBL/GenBank/DDBJ whole genome shotgun (WGS) entry which is preliminary data.</text>
</comment>
<proteinExistence type="inferred from homology"/>
<comment type="catalytic activity">
    <reaction evidence="1 7">
        <text>(8S)-3',8-cyclo-7,8-dihydroguanosine 5'-triphosphate = cyclic pyranopterin phosphate + diphosphate</text>
        <dbReference type="Rhea" id="RHEA:49580"/>
        <dbReference type="ChEBI" id="CHEBI:33019"/>
        <dbReference type="ChEBI" id="CHEBI:59648"/>
        <dbReference type="ChEBI" id="CHEBI:131766"/>
        <dbReference type="EC" id="4.6.1.17"/>
    </reaction>
</comment>
<evidence type="ECO:0000256" key="4">
    <source>
        <dbReference type="ARBA" id="ARBA00023150"/>
    </source>
</evidence>
<comment type="subunit">
    <text evidence="7">Homohexamer; trimer of dimers.</text>
</comment>
<evidence type="ECO:0000256" key="5">
    <source>
        <dbReference type="ARBA" id="ARBA00023239"/>
    </source>
</evidence>
<name>A0A7V2F737_RHOMR</name>
<dbReference type="HAMAP" id="MF_01224_B">
    <property type="entry name" value="MoaC_B"/>
    <property type="match status" value="1"/>
</dbReference>
<dbReference type="NCBIfam" id="NF006870">
    <property type="entry name" value="PRK09364.1"/>
    <property type="match status" value="1"/>
</dbReference>
<dbReference type="InterPro" id="IPR023045">
    <property type="entry name" value="MoaC"/>
</dbReference>
<reference evidence="9" key="1">
    <citation type="journal article" date="2020" name="mSystems">
        <title>Genome- and Community-Level Interaction Insights into Carbon Utilization and Element Cycling Functions of Hydrothermarchaeota in Hydrothermal Sediment.</title>
        <authorList>
            <person name="Zhou Z."/>
            <person name="Liu Y."/>
            <person name="Xu W."/>
            <person name="Pan J."/>
            <person name="Luo Z.H."/>
            <person name="Li M."/>
        </authorList>
    </citation>
    <scope>NUCLEOTIDE SEQUENCE [LARGE SCALE GENOMIC DNA]</scope>
    <source>
        <strain evidence="9">SpSt-143</strain>
    </source>
</reference>
<evidence type="ECO:0000259" key="8">
    <source>
        <dbReference type="Pfam" id="PF01967"/>
    </source>
</evidence>
<dbReference type="GO" id="GO:0061799">
    <property type="term" value="F:cyclic pyranopterin monophosphate synthase activity"/>
    <property type="evidence" value="ECO:0007669"/>
    <property type="project" value="UniProtKB-UniRule"/>
</dbReference>
<gene>
    <name evidence="7 9" type="primary">moaC</name>
    <name evidence="9" type="ORF">ENO59_08620</name>
</gene>
<keyword evidence="4 7" id="KW-0501">Molybdenum cofactor biosynthesis</keyword>
<dbReference type="EC" id="4.6.1.17" evidence="3 7"/>
<dbReference type="InterPro" id="IPR036522">
    <property type="entry name" value="MoaC_sf"/>
</dbReference>
<feature type="binding site" evidence="7">
    <location>
        <begin position="83"/>
        <end position="85"/>
    </location>
    <ligand>
        <name>substrate</name>
    </ligand>
</feature>
<evidence type="ECO:0000256" key="3">
    <source>
        <dbReference type="ARBA" id="ARBA00012575"/>
    </source>
</evidence>
<evidence type="ECO:0000256" key="7">
    <source>
        <dbReference type="HAMAP-Rule" id="MF_01224"/>
    </source>
</evidence>
<dbReference type="InterPro" id="IPR050105">
    <property type="entry name" value="MoCo_biosynth_MoaA/MoaC"/>
</dbReference>
<evidence type="ECO:0000256" key="1">
    <source>
        <dbReference type="ARBA" id="ARBA00001637"/>
    </source>
</evidence>
<dbReference type="InterPro" id="IPR002820">
    <property type="entry name" value="Mopterin_CF_biosynth-C_dom"/>
</dbReference>
<dbReference type="InterPro" id="IPR047594">
    <property type="entry name" value="MoaC_bact/euk"/>
</dbReference>
<dbReference type="SUPFAM" id="SSF55040">
    <property type="entry name" value="Molybdenum cofactor biosynthesis protein C, MoaC"/>
    <property type="match status" value="1"/>
</dbReference>
<dbReference type="PANTHER" id="PTHR22960:SF29">
    <property type="entry name" value="CYCLIC PYRANOPTERIN MONOPHOSPHATE SYNTHASE"/>
    <property type="match status" value="1"/>
</dbReference>
<dbReference type="NCBIfam" id="TIGR00581">
    <property type="entry name" value="moaC"/>
    <property type="match status" value="1"/>
</dbReference>
<dbReference type="PANTHER" id="PTHR22960">
    <property type="entry name" value="MOLYBDOPTERIN COFACTOR SYNTHESIS PROTEIN A"/>
    <property type="match status" value="1"/>
</dbReference>
<organism evidence="9">
    <name type="scientific">Rhodothermus marinus</name>
    <name type="common">Rhodothermus obamensis</name>
    <dbReference type="NCBI Taxonomy" id="29549"/>
    <lineage>
        <taxon>Bacteria</taxon>
        <taxon>Pseudomonadati</taxon>
        <taxon>Rhodothermota</taxon>
        <taxon>Rhodothermia</taxon>
        <taxon>Rhodothermales</taxon>
        <taxon>Rhodothermaceae</taxon>
        <taxon>Rhodothermus</taxon>
    </lineage>
</organism>
<dbReference type="CDD" id="cd01420">
    <property type="entry name" value="MoaC_PE"/>
    <property type="match status" value="1"/>
</dbReference>
<protein>
    <recommendedName>
        <fullName evidence="3 7">Cyclic pyranopterin monophosphate synthase</fullName>
        <ecNumber evidence="3 7">4.6.1.17</ecNumber>
    </recommendedName>
    <alternativeName>
        <fullName evidence="7">Molybdenum cofactor biosynthesis protein C</fullName>
    </alternativeName>
</protein>
<accession>A0A7V2F737</accession>
<evidence type="ECO:0000313" key="9">
    <source>
        <dbReference type="EMBL" id="HER96563.1"/>
    </source>
</evidence>
<dbReference type="AlphaFoldDB" id="A0A7V2F737"/>
<dbReference type="Gene3D" id="3.30.70.640">
    <property type="entry name" value="Molybdopterin cofactor biosynthesis C (MoaC) domain"/>
    <property type="match status" value="1"/>
</dbReference>
<keyword evidence="5 7" id="KW-0456">Lyase</keyword>
<sequence length="169" mass="18078">MTQELQAREYMLTHLNPEGGVHMVDVSAKSDTVRTAVASGRVVLPADVLQAILAHEVRKGDVLTVAQIAGILGAKRTSQLIPLCHHVNLTGIDLELKPNEETHSIEIRAFTKATGPTGVEMEALTAVAVAALTIYDMCKSLSKEIVITDIQLLAKTGGASGDYRKALPR</sequence>